<evidence type="ECO:0000256" key="1">
    <source>
        <dbReference type="SAM" id="MobiDB-lite"/>
    </source>
</evidence>
<protein>
    <submittedName>
        <fullName evidence="2">Uncharacterized protein</fullName>
    </submittedName>
</protein>
<dbReference type="AlphaFoldDB" id="A0A815Z454"/>
<dbReference type="OrthoDB" id="10353805at2759"/>
<dbReference type="Proteomes" id="UP000681967">
    <property type="component" value="Unassembled WGS sequence"/>
</dbReference>
<evidence type="ECO:0000313" key="4">
    <source>
        <dbReference type="EMBL" id="CAF2053341.1"/>
    </source>
</evidence>
<accession>A0A815Z454</accession>
<organism evidence="2 7">
    <name type="scientific">Rotaria magnacalcarata</name>
    <dbReference type="NCBI Taxonomy" id="392030"/>
    <lineage>
        <taxon>Eukaryota</taxon>
        <taxon>Metazoa</taxon>
        <taxon>Spiralia</taxon>
        <taxon>Gnathifera</taxon>
        <taxon>Rotifera</taxon>
        <taxon>Eurotatoria</taxon>
        <taxon>Bdelloidea</taxon>
        <taxon>Philodinida</taxon>
        <taxon>Philodinidae</taxon>
        <taxon>Rotaria</taxon>
    </lineage>
</organism>
<feature type="region of interest" description="Disordered" evidence="1">
    <location>
        <begin position="186"/>
        <end position="260"/>
    </location>
</feature>
<dbReference type="EMBL" id="CAJOBH010008525">
    <property type="protein sequence ID" value="CAF4115702.1"/>
    <property type="molecule type" value="Genomic_DNA"/>
</dbReference>
<reference evidence="2" key="1">
    <citation type="submission" date="2021-02" db="EMBL/GenBank/DDBJ databases">
        <authorList>
            <person name="Nowell W R."/>
        </authorList>
    </citation>
    <scope>NUCLEOTIDE SEQUENCE</scope>
</reference>
<evidence type="ECO:0000313" key="7">
    <source>
        <dbReference type="Proteomes" id="UP000663834"/>
    </source>
</evidence>
<feature type="compositionally biased region" description="Polar residues" evidence="1">
    <location>
        <begin position="221"/>
        <end position="260"/>
    </location>
</feature>
<feature type="region of interest" description="Disordered" evidence="1">
    <location>
        <begin position="66"/>
        <end position="97"/>
    </location>
</feature>
<dbReference type="EMBL" id="CAJNRG010003108">
    <property type="protein sequence ID" value="CAF2053341.1"/>
    <property type="molecule type" value="Genomic_DNA"/>
</dbReference>
<feature type="compositionally biased region" description="Polar residues" evidence="1">
    <location>
        <begin position="197"/>
        <end position="208"/>
    </location>
</feature>
<dbReference type="EMBL" id="CAJNOV010017221">
    <property type="protein sequence ID" value="CAF1604504.1"/>
    <property type="molecule type" value="Genomic_DNA"/>
</dbReference>
<feature type="region of interest" description="Disordered" evidence="1">
    <location>
        <begin position="1"/>
        <end position="21"/>
    </location>
</feature>
<dbReference type="EMBL" id="CAJNOW010010359">
    <property type="protein sequence ID" value="CAF1579379.1"/>
    <property type="molecule type" value="Genomic_DNA"/>
</dbReference>
<dbReference type="Proteomes" id="UP000663842">
    <property type="component" value="Unassembled WGS sequence"/>
</dbReference>
<dbReference type="Proteomes" id="UP000663834">
    <property type="component" value="Unassembled WGS sequence"/>
</dbReference>
<evidence type="ECO:0000313" key="3">
    <source>
        <dbReference type="EMBL" id="CAF1604504.1"/>
    </source>
</evidence>
<proteinExistence type="predicted"/>
<dbReference type="EMBL" id="CAJOBF010004402">
    <property type="protein sequence ID" value="CAF4136895.1"/>
    <property type="molecule type" value="Genomic_DNA"/>
</dbReference>
<evidence type="ECO:0000313" key="2">
    <source>
        <dbReference type="EMBL" id="CAF1579379.1"/>
    </source>
</evidence>
<evidence type="ECO:0000313" key="6">
    <source>
        <dbReference type="EMBL" id="CAF4136895.1"/>
    </source>
</evidence>
<dbReference type="Proteomes" id="UP000663887">
    <property type="component" value="Unassembled WGS sequence"/>
</dbReference>
<comment type="caution">
    <text evidence="2">The sequence shown here is derived from an EMBL/GenBank/DDBJ whole genome shotgun (WGS) entry which is preliminary data.</text>
</comment>
<dbReference type="Proteomes" id="UP000663855">
    <property type="component" value="Unassembled WGS sequence"/>
</dbReference>
<gene>
    <name evidence="5" type="ORF">BYL167_LOCUS19817</name>
    <name evidence="3" type="ORF">CJN711_LOCUS35712</name>
    <name evidence="2" type="ORF">KQP761_LOCUS19991</name>
    <name evidence="6" type="ORF">UXM345_LOCUS24337</name>
    <name evidence="4" type="ORF">XDN619_LOCUS9084</name>
</gene>
<sequence length="288" mass="32201">MAEQLNNENSNAPVPPEETTQTSVLVVEIVNERANDQNTMVMARNDENAVSPSTPIQEPEISIQTGNTQQLQEVSGPPVESGSVFDNQPVESESHRDEPTVVNLFAPHEEFFNMASYEMELSSQIEDATDYDYVTHDFDSFSQRKSDPVSIANHDDISDYSLSLLESPVSNDDIDEIQRTQVIQPTDNSHHGEYMNSRPQFSTVQLSTTDEERLPGHGSHTEATQSYSRTGSSCSDPSNEATDTRTQMQPTTISPSSRGRSFSFERTFISDIDPVPNIINQKRRLSMY</sequence>
<name>A0A815Z454_9BILA</name>
<evidence type="ECO:0000313" key="5">
    <source>
        <dbReference type="EMBL" id="CAF4115702.1"/>
    </source>
</evidence>